<dbReference type="EMBL" id="CP056030">
    <property type="protein sequence ID" value="QKZ03947.1"/>
    <property type="molecule type" value="Genomic_DNA"/>
</dbReference>
<dbReference type="Proteomes" id="UP000509568">
    <property type="component" value="Chromosome"/>
</dbReference>
<name>A0A7D5GZR7_9PSED</name>
<accession>A0A7D5GZR7</accession>
<reference evidence="2 3" key="1">
    <citation type="submission" date="2020-06" db="EMBL/GenBank/DDBJ databases">
        <title>Pseudomonas eucalypticola sp. nov., an endophyte of Eucalyptus dunnii leaves with biocontrol ability of eucalyptus leaf blight.</title>
        <authorList>
            <person name="Liu Y."/>
            <person name="Song Z."/>
            <person name="Zeng H."/>
            <person name="Lu M."/>
            <person name="Wang X."/>
            <person name="Lian X."/>
            <person name="Zhang Q."/>
        </authorList>
    </citation>
    <scope>NUCLEOTIDE SEQUENCE [LARGE SCALE GENOMIC DNA]</scope>
    <source>
        <strain evidence="2 3">NP-1</strain>
    </source>
</reference>
<dbReference type="RefSeq" id="WP_158155472.1">
    <property type="nucleotide sequence ID" value="NZ_CP056030.1"/>
</dbReference>
<dbReference type="AlphaFoldDB" id="A0A7D5GZR7"/>
<evidence type="ECO:0000256" key="1">
    <source>
        <dbReference type="ARBA" id="ARBA00006479"/>
    </source>
</evidence>
<protein>
    <submittedName>
        <fullName evidence="2">ROK family protein</fullName>
    </submittedName>
</protein>
<dbReference type="Gene3D" id="3.30.420.40">
    <property type="match status" value="2"/>
</dbReference>
<sequence length="363" mass="38843">MHTVPLRATAASDPAPPTLVFDIGGTWFRSAHFSPGRPLAQVQHRPALSFHSDRQASPASLKEGLIAYLVDTAVGQGARQCGVSLGAAMDARSGQVYGSGPLWGSDSGTLDLPGELARRTPGMRWQVANDVTCALLHYASQLAPQSPPLRKIMLITVSTGIACRTLDLRTREVPVDSFGLQGEIGHLPVAPPQWAPRRTVDLRCDCGGHNHLAAFSSGRGLRNLHRALRDQGHPLWAGSLLARLRAAGAAHEAALAEALQAGDPYALMLLHLSTRAMADTLRCALALDPELDRIVLTGGVSTHLGEHYLRALASHFDEAGLYLTSRFDPGYIMSRIVIATPGSADGLYGAGLQMREMAREWTP</sequence>
<dbReference type="SUPFAM" id="SSF53067">
    <property type="entry name" value="Actin-like ATPase domain"/>
    <property type="match status" value="1"/>
</dbReference>
<evidence type="ECO:0000313" key="2">
    <source>
        <dbReference type="EMBL" id="QKZ03947.1"/>
    </source>
</evidence>
<evidence type="ECO:0000313" key="3">
    <source>
        <dbReference type="Proteomes" id="UP000509568"/>
    </source>
</evidence>
<proteinExistence type="inferred from homology"/>
<dbReference type="KEGG" id="pez:HWQ56_09185"/>
<dbReference type="PANTHER" id="PTHR18964">
    <property type="entry name" value="ROK (REPRESSOR, ORF, KINASE) FAMILY"/>
    <property type="match status" value="1"/>
</dbReference>
<comment type="similarity">
    <text evidence="1">Belongs to the ROK (NagC/XylR) family.</text>
</comment>
<gene>
    <name evidence="2" type="ORF">HWQ56_09185</name>
</gene>
<dbReference type="PANTHER" id="PTHR18964:SF149">
    <property type="entry name" value="BIFUNCTIONAL UDP-N-ACETYLGLUCOSAMINE 2-EPIMERASE_N-ACETYLMANNOSAMINE KINASE"/>
    <property type="match status" value="1"/>
</dbReference>
<dbReference type="InterPro" id="IPR043129">
    <property type="entry name" value="ATPase_NBD"/>
</dbReference>
<dbReference type="Pfam" id="PF00480">
    <property type="entry name" value="ROK"/>
    <property type="match status" value="1"/>
</dbReference>
<dbReference type="InterPro" id="IPR000600">
    <property type="entry name" value="ROK"/>
</dbReference>
<organism evidence="2 3">
    <name type="scientific">Pseudomonas eucalypticola</name>
    <dbReference type="NCBI Taxonomy" id="2599595"/>
    <lineage>
        <taxon>Bacteria</taxon>
        <taxon>Pseudomonadati</taxon>
        <taxon>Pseudomonadota</taxon>
        <taxon>Gammaproteobacteria</taxon>
        <taxon>Pseudomonadales</taxon>
        <taxon>Pseudomonadaceae</taxon>
        <taxon>Pseudomonas</taxon>
    </lineage>
</organism>
<keyword evidence="3" id="KW-1185">Reference proteome</keyword>